<accession>A0A1M7ZFX4</accession>
<keyword evidence="1" id="KW-0472">Membrane</keyword>
<sequence>MNSPSLIDPAKNLATVVISIFQVLAVLLICLSIYFIYLSYLDLMTDWRISVEFSFFHFTPEENEKFLKMLILSLPGVGAMIAFFVLGYLKKVIEKE</sequence>
<dbReference type="EMBL" id="FRXN01000004">
    <property type="protein sequence ID" value="SHO63778.1"/>
    <property type="molecule type" value="Genomic_DNA"/>
</dbReference>
<feature type="transmembrane region" description="Helical" evidence="1">
    <location>
        <begin position="66"/>
        <end position="89"/>
    </location>
</feature>
<dbReference type="STRING" id="1073327.SAMN04488108_2940"/>
<gene>
    <name evidence="2" type="ORF">SAMN04488108_2940</name>
</gene>
<evidence type="ECO:0000313" key="3">
    <source>
        <dbReference type="Proteomes" id="UP000184609"/>
    </source>
</evidence>
<evidence type="ECO:0000313" key="2">
    <source>
        <dbReference type="EMBL" id="SHO63778.1"/>
    </source>
</evidence>
<keyword evidence="1" id="KW-1133">Transmembrane helix</keyword>
<proteinExistence type="predicted"/>
<reference evidence="3" key="1">
    <citation type="submission" date="2016-12" db="EMBL/GenBank/DDBJ databases">
        <authorList>
            <person name="Varghese N."/>
            <person name="Submissions S."/>
        </authorList>
    </citation>
    <scope>NUCLEOTIDE SEQUENCE [LARGE SCALE GENOMIC DNA]</scope>
    <source>
        <strain evidence="3">DSM 25035</strain>
    </source>
</reference>
<keyword evidence="3" id="KW-1185">Reference proteome</keyword>
<organism evidence="2 3">
    <name type="scientific">Algoriphagus zhangzhouensis</name>
    <dbReference type="NCBI Taxonomy" id="1073327"/>
    <lineage>
        <taxon>Bacteria</taxon>
        <taxon>Pseudomonadati</taxon>
        <taxon>Bacteroidota</taxon>
        <taxon>Cytophagia</taxon>
        <taxon>Cytophagales</taxon>
        <taxon>Cyclobacteriaceae</taxon>
        <taxon>Algoriphagus</taxon>
    </lineage>
</organism>
<dbReference type="AlphaFoldDB" id="A0A1M7ZFX4"/>
<feature type="transmembrane region" description="Helical" evidence="1">
    <location>
        <begin position="12"/>
        <end position="37"/>
    </location>
</feature>
<dbReference type="OrthoDB" id="827050at2"/>
<name>A0A1M7ZFX4_9BACT</name>
<protein>
    <submittedName>
        <fullName evidence="2">Uncharacterized protein</fullName>
    </submittedName>
</protein>
<dbReference type="Proteomes" id="UP000184609">
    <property type="component" value="Unassembled WGS sequence"/>
</dbReference>
<keyword evidence="1" id="KW-0812">Transmembrane</keyword>
<evidence type="ECO:0000256" key="1">
    <source>
        <dbReference type="SAM" id="Phobius"/>
    </source>
</evidence>
<dbReference type="RefSeq" id="WP_073572579.1">
    <property type="nucleotide sequence ID" value="NZ_FRXN01000004.1"/>
</dbReference>